<keyword evidence="2" id="KW-1185">Reference proteome</keyword>
<sequence length="55" mass="6562">LLRQQGYAWQNNPEEKVVHNEVQRTVPLFLEGPWLKDGWQVLKERVYEAQQRGVT</sequence>
<evidence type="ECO:0000313" key="1">
    <source>
        <dbReference type="EMBL" id="KAK2098967.1"/>
    </source>
</evidence>
<organism evidence="1 2">
    <name type="scientific">Saguinus oedipus</name>
    <name type="common">Cotton-top tamarin</name>
    <name type="synonym">Oedipomidas oedipus</name>
    <dbReference type="NCBI Taxonomy" id="9490"/>
    <lineage>
        <taxon>Eukaryota</taxon>
        <taxon>Metazoa</taxon>
        <taxon>Chordata</taxon>
        <taxon>Craniata</taxon>
        <taxon>Vertebrata</taxon>
        <taxon>Euteleostomi</taxon>
        <taxon>Mammalia</taxon>
        <taxon>Eutheria</taxon>
        <taxon>Euarchontoglires</taxon>
        <taxon>Primates</taxon>
        <taxon>Haplorrhini</taxon>
        <taxon>Platyrrhini</taxon>
        <taxon>Cebidae</taxon>
        <taxon>Callitrichinae</taxon>
        <taxon>Saguinus</taxon>
    </lineage>
</organism>
<evidence type="ECO:0000313" key="2">
    <source>
        <dbReference type="Proteomes" id="UP001266305"/>
    </source>
</evidence>
<protein>
    <submittedName>
        <fullName evidence="1">Uncharacterized protein</fullName>
    </submittedName>
</protein>
<feature type="non-terminal residue" evidence="1">
    <location>
        <position position="1"/>
    </location>
</feature>
<name>A0ABQ9UPI6_SAGOE</name>
<dbReference type="Proteomes" id="UP001266305">
    <property type="component" value="Unassembled WGS sequence"/>
</dbReference>
<reference evidence="1 2" key="1">
    <citation type="submission" date="2023-05" db="EMBL/GenBank/DDBJ databases">
        <title>B98-5 Cell Line De Novo Hybrid Assembly: An Optical Mapping Approach.</title>
        <authorList>
            <person name="Kananen K."/>
            <person name="Auerbach J.A."/>
            <person name="Kautto E."/>
            <person name="Blachly J.S."/>
        </authorList>
    </citation>
    <scope>NUCLEOTIDE SEQUENCE [LARGE SCALE GENOMIC DNA]</scope>
    <source>
        <strain evidence="1">B95-8</strain>
        <tissue evidence="1">Cell line</tissue>
    </source>
</reference>
<proteinExistence type="predicted"/>
<accession>A0ABQ9UPI6</accession>
<feature type="non-terminal residue" evidence="1">
    <location>
        <position position="55"/>
    </location>
</feature>
<comment type="caution">
    <text evidence="1">The sequence shown here is derived from an EMBL/GenBank/DDBJ whole genome shotgun (WGS) entry which is preliminary data.</text>
</comment>
<dbReference type="EMBL" id="JASSZA010000011">
    <property type="protein sequence ID" value="KAK2098967.1"/>
    <property type="molecule type" value="Genomic_DNA"/>
</dbReference>
<gene>
    <name evidence="1" type="ORF">P7K49_024418</name>
</gene>